<dbReference type="PRINTS" id="PR01071">
    <property type="entry name" value="ACOABIOTINCC"/>
</dbReference>
<evidence type="ECO:0000256" key="2">
    <source>
        <dbReference type="ARBA" id="ARBA00017562"/>
    </source>
</evidence>
<keyword evidence="4" id="KW-0275">Fatty acid biosynthesis</keyword>
<dbReference type="RefSeq" id="WP_377381206.1">
    <property type="nucleotide sequence ID" value="NZ_JBHSSW010000066.1"/>
</dbReference>
<evidence type="ECO:0000256" key="1">
    <source>
        <dbReference type="ARBA" id="ARBA00003761"/>
    </source>
</evidence>
<reference evidence="8" key="1">
    <citation type="journal article" date="2019" name="Int. J. Syst. Evol. Microbiol.">
        <title>The Global Catalogue of Microorganisms (GCM) 10K type strain sequencing project: providing services to taxonomists for standard genome sequencing and annotation.</title>
        <authorList>
            <consortium name="The Broad Institute Genomics Platform"/>
            <consortium name="The Broad Institute Genome Sequencing Center for Infectious Disease"/>
            <person name="Wu L."/>
            <person name="Ma J."/>
        </authorList>
    </citation>
    <scope>NUCLEOTIDE SEQUENCE [LARGE SCALE GENOMIC DNA]</scope>
    <source>
        <strain evidence="8">CGMCC-1.15741</strain>
    </source>
</reference>
<evidence type="ECO:0000313" key="8">
    <source>
        <dbReference type="Proteomes" id="UP001596303"/>
    </source>
</evidence>
<evidence type="ECO:0000256" key="4">
    <source>
        <dbReference type="RuleBase" id="RU364072"/>
    </source>
</evidence>
<feature type="region of interest" description="Disordered" evidence="5">
    <location>
        <begin position="58"/>
        <end position="77"/>
    </location>
</feature>
<keyword evidence="4" id="KW-0443">Lipid metabolism</keyword>
<dbReference type="CDD" id="cd06850">
    <property type="entry name" value="biotinyl_domain"/>
    <property type="match status" value="1"/>
</dbReference>
<dbReference type="InterPro" id="IPR011053">
    <property type="entry name" value="Single_hybrid_motif"/>
</dbReference>
<keyword evidence="3 4" id="KW-0092">Biotin</keyword>
<dbReference type="GO" id="GO:0003989">
    <property type="term" value="F:acetyl-CoA carboxylase activity"/>
    <property type="evidence" value="ECO:0007669"/>
    <property type="project" value="UniProtKB-EC"/>
</dbReference>
<feature type="compositionally biased region" description="Pro residues" evidence="5">
    <location>
        <begin position="58"/>
        <end position="68"/>
    </location>
</feature>
<evidence type="ECO:0000259" key="6">
    <source>
        <dbReference type="PROSITE" id="PS50968"/>
    </source>
</evidence>
<dbReference type="Gene3D" id="2.40.50.100">
    <property type="match status" value="1"/>
</dbReference>
<protein>
    <recommendedName>
        <fullName evidence="2 4">Biotin carboxyl carrier protein of acetyl-CoA carboxylase</fullName>
    </recommendedName>
</protein>
<evidence type="ECO:0000313" key="7">
    <source>
        <dbReference type="EMBL" id="MFC6199775.1"/>
    </source>
</evidence>
<keyword evidence="4" id="KW-0276">Fatty acid metabolism</keyword>
<dbReference type="SUPFAM" id="SSF51230">
    <property type="entry name" value="Single hybrid motif"/>
    <property type="match status" value="1"/>
</dbReference>
<dbReference type="PANTHER" id="PTHR45266">
    <property type="entry name" value="OXALOACETATE DECARBOXYLASE ALPHA CHAIN"/>
    <property type="match status" value="1"/>
</dbReference>
<dbReference type="InterPro" id="IPR000089">
    <property type="entry name" value="Biotin_lipoyl"/>
</dbReference>
<dbReference type="InterPro" id="IPR001249">
    <property type="entry name" value="AcCoA_biotinCC"/>
</dbReference>
<sequence length="165" mass="16894">MAKENQAVDPGLVRELAAILREADLGEIEVEHGELKIRVSKPVAPVHAAPAPVAYAPPPAAPAAPAPSAPAAAAPASDSAVSAAADESIITSPMVGTFYRSPSPDASPFIDKGSSVSDASVVCIIEAMKVMNEIKAEVSGTITEILVQDAEAVEFGQPLFKVKRG</sequence>
<dbReference type="Pfam" id="PF00364">
    <property type="entry name" value="Biotin_lipoyl"/>
    <property type="match status" value="1"/>
</dbReference>
<keyword evidence="7" id="KW-0436">Ligase</keyword>
<dbReference type="Proteomes" id="UP001596303">
    <property type="component" value="Unassembled WGS sequence"/>
</dbReference>
<comment type="pathway">
    <text evidence="4">Lipid metabolism; fatty acid biosynthesis.</text>
</comment>
<dbReference type="NCBIfam" id="TIGR00531">
    <property type="entry name" value="BCCP"/>
    <property type="match status" value="1"/>
</dbReference>
<dbReference type="EMBL" id="JBHSSW010000066">
    <property type="protein sequence ID" value="MFC6199775.1"/>
    <property type="molecule type" value="Genomic_DNA"/>
</dbReference>
<organism evidence="7 8">
    <name type="scientific">Ponticaulis profundi</name>
    <dbReference type="NCBI Taxonomy" id="2665222"/>
    <lineage>
        <taxon>Bacteria</taxon>
        <taxon>Pseudomonadati</taxon>
        <taxon>Pseudomonadota</taxon>
        <taxon>Alphaproteobacteria</taxon>
        <taxon>Hyphomonadales</taxon>
        <taxon>Hyphomonadaceae</taxon>
        <taxon>Ponticaulis</taxon>
    </lineage>
</organism>
<accession>A0ABW1SDN7</accession>
<comment type="function">
    <text evidence="1 4">This protein is a component of the acetyl coenzyme A carboxylase complex; first, biotin carboxylase catalyzes the carboxylation of the carrier protein and then the transcarboxylase transfers the carboxyl group to form malonyl-CoA.</text>
</comment>
<evidence type="ECO:0000256" key="3">
    <source>
        <dbReference type="ARBA" id="ARBA00023267"/>
    </source>
</evidence>
<feature type="domain" description="Lipoyl-binding" evidence="6">
    <location>
        <begin position="87"/>
        <end position="163"/>
    </location>
</feature>
<dbReference type="InterPro" id="IPR050709">
    <property type="entry name" value="Biotin_Carboxyl_Carrier/Decarb"/>
</dbReference>
<evidence type="ECO:0000256" key="5">
    <source>
        <dbReference type="SAM" id="MobiDB-lite"/>
    </source>
</evidence>
<keyword evidence="8" id="KW-1185">Reference proteome</keyword>
<proteinExistence type="predicted"/>
<comment type="caution">
    <text evidence="7">The sequence shown here is derived from an EMBL/GenBank/DDBJ whole genome shotgun (WGS) entry which is preliminary data.</text>
</comment>
<keyword evidence="4" id="KW-0444">Lipid biosynthesis</keyword>
<dbReference type="PROSITE" id="PS50968">
    <property type="entry name" value="BIOTINYL_LIPOYL"/>
    <property type="match status" value="1"/>
</dbReference>
<gene>
    <name evidence="7" type="primary">accB</name>
    <name evidence="7" type="ORF">ACFQDM_16980</name>
</gene>
<dbReference type="PANTHER" id="PTHR45266:SF3">
    <property type="entry name" value="OXALOACETATE DECARBOXYLASE ALPHA CHAIN"/>
    <property type="match status" value="1"/>
</dbReference>
<name>A0ABW1SDN7_9PROT</name>